<keyword evidence="3" id="KW-1185">Reference proteome</keyword>
<feature type="region of interest" description="Disordered" evidence="1">
    <location>
        <begin position="1"/>
        <end position="29"/>
    </location>
</feature>
<accession>A0A5J9U8U8</accession>
<evidence type="ECO:0008006" key="4">
    <source>
        <dbReference type="Google" id="ProtNLM"/>
    </source>
</evidence>
<dbReference type="Proteomes" id="UP000324897">
    <property type="component" value="Chromosome 7"/>
</dbReference>
<dbReference type="EMBL" id="RWGY01000029">
    <property type="protein sequence ID" value="TVU19914.1"/>
    <property type="molecule type" value="Genomic_DNA"/>
</dbReference>
<name>A0A5J9U8U8_9POAL</name>
<feature type="non-terminal residue" evidence="2">
    <location>
        <position position="1"/>
    </location>
</feature>
<dbReference type="GO" id="GO:0000149">
    <property type="term" value="F:SNARE binding"/>
    <property type="evidence" value="ECO:0007669"/>
    <property type="project" value="TreeGrafter"/>
</dbReference>
<dbReference type="GO" id="GO:0035493">
    <property type="term" value="P:SNARE complex assembly"/>
    <property type="evidence" value="ECO:0007669"/>
    <property type="project" value="TreeGrafter"/>
</dbReference>
<sequence length="379" mass="41966">MSPAVGVGVRGDPPARRGPGVQEEKEAAVASGAWRDLRGRAAVLAAAAEERAALAGRLEAALEARRESVRQGAALDELRRELELQRARVEAAVVGRRRAARDVERRKELLQEQIEQVLPLSRALAAAHQRVQEAKVELSGDKARLESLQRLLRTRQQCMVGQVAALYPVRVFRDPPQHEEHLHADANGDNLLLILILSGEQGTLSEENRASTRESGTQLFGVIRSPQVRALTLFGWQILKPNTKRKNYSDKDLQRSAAVLGYATHAVLLIAAYLDVPLRYPLRFGGSRSFVSDCLPSAESASVASPDHLSIHNTGSTEYPLFLECQEDDSTKASYGIYLLHKDTEQILNYIGAEGCGRHIFGNLRELIRIIQSDEYVYR</sequence>
<evidence type="ECO:0000256" key="1">
    <source>
        <dbReference type="SAM" id="MobiDB-lite"/>
    </source>
</evidence>
<dbReference type="GO" id="GO:0000323">
    <property type="term" value="C:lytic vacuole"/>
    <property type="evidence" value="ECO:0007669"/>
    <property type="project" value="TreeGrafter"/>
</dbReference>
<organism evidence="2 3">
    <name type="scientific">Eragrostis curvula</name>
    <name type="common">weeping love grass</name>
    <dbReference type="NCBI Taxonomy" id="38414"/>
    <lineage>
        <taxon>Eukaryota</taxon>
        <taxon>Viridiplantae</taxon>
        <taxon>Streptophyta</taxon>
        <taxon>Embryophyta</taxon>
        <taxon>Tracheophyta</taxon>
        <taxon>Spermatophyta</taxon>
        <taxon>Magnoliopsida</taxon>
        <taxon>Liliopsida</taxon>
        <taxon>Poales</taxon>
        <taxon>Poaceae</taxon>
        <taxon>PACMAD clade</taxon>
        <taxon>Chloridoideae</taxon>
        <taxon>Eragrostideae</taxon>
        <taxon>Eragrostidinae</taxon>
        <taxon>Eragrostis</taxon>
    </lineage>
</organism>
<dbReference type="GO" id="GO:0005768">
    <property type="term" value="C:endosome"/>
    <property type="evidence" value="ECO:0007669"/>
    <property type="project" value="TreeGrafter"/>
</dbReference>
<evidence type="ECO:0000313" key="3">
    <source>
        <dbReference type="Proteomes" id="UP000324897"/>
    </source>
</evidence>
<dbReference type="Gramene" id="TVU19914">
    <property type="protein sequence ID" value="TVU19914"/>
    <property type="gene ID" value="EJB05_36096"/>
</dbReference>
<dbReference type="PANTHER" id="PTHR15157:SF22">
    <property type="entry name" value="UV RADIATION RESISTANCE-ASSOCIATED GENE PROTEIN"/>
    <property type="match status" value="1"/>
</dbReference>
<gene>
    <name evidence="2" type="ORF">EJB05_36096</name>
</gene>
<dbReference type="AlphaFoldDB" id="A0A5J9U8U8"/>
<proteinExistence type="predicted"/>
<comment type="caution">
    <text evidence="2">The sequence shown here is derived from an EMBL/GenBank/DDBJ whole genome shotgun (WGS) entry which is preliminary data.</text>
</comment>
<reference evidence="2 3" key="1">
    <citation type="journal article" date="2019" name="Sci. Rep.">
        <title>A high-quality genome of Eragrostis curvula grass provides insights into Poaceae evolution and supports new strategies to enhance forage quality.</title>
        <authorList>
            <person name="Carballo J."/>
            <person name="Santos B.A.C.M."/>
            <person name="Zappacosta D."/>
            <person name="Garbus I."/>
            <person name="Selva J.P."/>
            <person name="Gallo C.A."/>
            <person name="Diaz A."/>
            <person name="Albertini E."/>
            <person name="Caccamo M."/>
            <person name="Echenique V."/>
        </authorList>
    </citation>
    <scope>NUCLEOTIDE SEQUENCE [LARGE SCALE GENOMIC DNA]</scope>
    <source>
        <strain evidence="3">cv. Victoria</strain>
        <tissue evidence="2">Leaf</tissue>
    </source>
</reference>
<dbReference type="PANTHER" id="PTHR15157">
    <property type="entry name" value="UV RADIATION RESISTANCE-ASSOCIATED GENE PROTEIN"/>
    <property type="match status" value="1"/>
</dbReference>
<protein>
    <recommendedName>
        <fullName evidence="4">UV radiation resistance-associated gene protein</fullName>
    </recommendedName>
</protein>
<evidence type="ECO:0000313" key="2">
    <source>
        <dbReference type="EMBL" id="TVU19914.1"/>
    </source>
</evidence>
<dbReference type="OrthoDB" id="72772at2759"/>